<accession>A0ABP1Z969</accession>
<dbReference type="Gene3D" id="1.10.287.1260">
    <property type="match status" value="1"/>
</dbReference>
<protein>
    <submittedName>
        <fullName evidence="11">MscS Mechanosensitive ion channel family protein</fullName>
    </submittedName>
</protein>
<dbReference type="Gene3D" id="2.30.30.60">
    <property type="match status" value="1"/>
</dbReference>
<evidence type="ECO:0000313" key="11">
    <source>
        <dbReference type="EMBL" id="CQR38150.1"/>
    </source>
</evidence>
<dbReference type="InterPro" id="IPR010920">
    <property type="entry name" value="LSM_dom_sf"/>
</dbReference>
<dbReference type="InterPro" id="IPR049142">
    <property type="entry name" value="MS_channel_1st"/>
</dbReference>
<feature type="domain" description="Mechanosensitive ion channel transmembrane helices 2/3" evidence="10">
    <location>
        <begin position="161"/>
        <end position="201"/>
    </location>
</feature>
<keyword evidence="5 7" id="KW-1133">Transmembrane helix</keyword>
<dbReference type="Proteomes" id="UP000078599">
    <property type="component" value="Unassembled WGS sequence"/>
</dbReference>
<evidence type="ECO:0000256" key="6">
    <source>
        <dbReference type="ARBA" id="ARBA00023136"/>
    </source>
</evidence>
<organism evidence="11 12">
    <name type="scientific">Thiomonas arsenitoxydans (strain DSM 22701 / CIP 110005 / 3As)</name>
    <dbReference type="NCBI Taxonomy" id="426114"/>
    <lineage>
        <taxon>Bacteria</taxon>
        <taxon>Pseudomonadati</taxon>
        <taxon>Pseudomonadota</taxon>
        <taxon>Betaproteobacteria</taxon>
        <taxon>Burkholderiales</taxon>
        <taxon>Thiomonas</taxon>
    </lineage>
</organism>
<feature type="transmembrane region" description="Helical" evidence="7">
    <location>
        <begin position="154"/>
        <end position="174"/>
    </location>
</feature>
<evidence type="ECO:0000256" key="1">
    <source>
        <dbReference type="ARBA" id="ARBA00004651"/>
    </source>
</evidence>
<feature type="transmembrane region" description="Helical" evidence="7">
    <location>
        <begin position="39"/>
        <end position="66"/>
    </location>
</feature>
<dbReference type="InterPro" id="IPR011066">
    <property type="entry name" value="MscS_channel_C_sf"/>
</dbReference>
<keyword evidence="12" id="KW-1185">Reference proteome</keyword>
<keyword evidence="4 7" id="KW-0812">Transmembrane</keyword>
<dbReference type="InterPro" id="IPR006685">
    <property type="entry name" value="MscS_channel_2nd"/>
</dbReference>
<dbReference type="SUPFAM" id="SSF82689">
    <property type="entry name" value="Mechanosensitive channel protein MscS (YggB), C-terminal domain"/>
    <property type="match status" value="1"/>
</dbReference>
<evidence type="ECO:0000256" key="4">
    <source>
        <dbReference type="ARBA" id="ARBA00022692"/>
    </source>
</evidence>
<feature type="domain" description="Mechanosensitive ion channel MscS C-terminal" evidence="9">
    <location>
        <begin position="275"/>
        <end position="360"/>
    </location>
</feature>
<dbReference type="SUPFAM" id="SSF50182">
    <property type="entry name" value="Sm-like ribonucleoproteins"/>
    <property type="match status" value="1"/>
</dbReference>
<dbReference type="SUPFAM" id="SSF82861">
    <property type="entry name" value="Mechanosensitive channel protein MscS (YggB), transmembrane region"/>
    <property type="match status" value="1"/>
</dbReference>
<dbReference type="EMBL" id="CTRI01000029">
    <property type="protein sequence ID" value="CQR38150.1"/>
    <property type="molecule type" value="Genomic_DNA"/>
</dbReference>
<feature type="transmembrane region" description="Helical" evidence="7">
    <location>
        <begin position="112"/>
        <end position="133"/>
    </location>
</feature>
<dbReference type="Pfam" id="PF21088">
    <property type="entry name" value="MS_channel_1st"/>
    <property type="match status" value="1"/>
</dbReference>
<evidence type="ECO:0000256" key="3">
    <source>
        <dbReference type="ARBA" id="ARBA00022475"/>
    </source>
</evidence>
<evidence type="ECO:0000259" key="8">
    <source>
        <dbReference type="Pfam" id="PF00924"/>
    </source>
</evidence>
<feature type="transmembrane region" description="Helical" evidence="7">
    <location>
        <begin position="78"/>
        <end position="100"/>
    </location>
</feature>
<evidence type="ECO:0000256" key="2">
    <source>
        <dbReference type="ARBA" id="ARBA00008017"/>
    </source>
</evidence>
<dbReference type="InterPro" id="IPR011014">
    <property type="entry name" value="MscS_channel_TM-2"/>
</dbReference>
<comment type="caution">
    <text evidence="11">The sequence shown here is derived from an EMBL/GenBank/DDBJ whole genome shotgun (WGS) entry which is preliminary data.</text>
</comment>
<dbReference type="Pfam" id="PF21082">
    <property type="entry name" value="MS_channel_3rd"/>
    <property type="match status" value="1"/>
</dbReference>
<gene>
    <name evidence="11" type="ORF">THICB1_70341</name>
</gene>
<evidence type="ECO:0000256" key="7">
    <source>
        <dbReference type="SAM" id="Phobius"/>
    </source>
</evidence>
<dbReference type="PANTHER" id="PTHR30566">
    <property type="entry name" value="YNAI-RELATED MECHANOSENSITIVE ION CHANNEL"/>
    <property type="match status" value="1"/>
</dbReference>
<evidence type="ECO:0000313" key="12">
    <source>
        <dbReference type="Proteomes" id="UP000078599"/>
    </source>
</evidence>
<evidence type="ECO:0000256" key="5">
    <source>
        <dbReference type="ARBA" id="ARBA00022989"/>
    </source>
</evidence>
<feature type="domain" description="Mechanosensitive ion channel MscS" evidence="8">
    <location>
        <begin position="202"/>
        <end position="268"/>
    </location>
</feature>
<keyword evidence="6 7" id="KW-0472">Membrane</keyword>
<proteinExistence type="inferred from homology"/>
<evidence type="ECO:0000259" key="9">
    <source>
        <dbReference type="Pfam" id="PF21082"/>
    </source>
</evidence>
<dbReference type="InterPro" id="IPR049278">
    <property type="entry name" value="MS_channel_C"/>
</dbReference>
<dbReference type="InterPro" id="IPR023408">
    <property type="entry name" value="MscS_beta-dom_sf"/>
</dbReference>
<name>A0ABP1Z969_THIA3</name>
<sequence length="387" mass="42998">MSLLKPVRHRPHSDFFPEKGYEMSAWLSLPFLNNPLQSWLLALGWLLLAVVLVSVVKPILVSWISALASHTRNHWNDALVNAVQGTRLPLAALIGLYPAVQSLSLPEAVSKWALGLAAVALFLQTGLWVSRFLDFWIRVSRERAISHDPETATGLAAMSFIARLLLWSLVFLLLLNNLGFNVTTLLAGLGVGGIAVGLALQNILGDLFSSLSIVLDKPFQIGHFVVVDNFSGTVENIGLKTTRIRSISGEIVVFSNTDLTKARLRNYKFMQERRIVFAFGVTYDTSAETLEQIPAVVKTIVDQQPNARFDRAHFKDFGDSRLNFEVVYWMKTSDYTAYMDTQQAINLGLVRECERIGAEFAFPTRTVQLQWSGALPVALQERVAAAP</sequence>
<feature type="transmembrane region" description="Helical" evidence="7">
    <location>
        <begin position="180"/>
        <end position="200"/>
    </location>
</feature>
<dbReference type="Gene3D" id="3.30.70.100">
    <property type="match status" value="1"/>
</dbReference>
<comment type="subcellular location">
    <subcellularLocation>
        <location evidence="1">Cell membrane</location>
        <topology evidence="1">Multi-pass membrane protein</topology>
    </subcellularLocation>
</comment>
<comment type="similarity">
    <text evidence="2">Belongs to the MscS (TC 1.A.23) family.</text>
</comment>
<keyword evidence="3" id="KW-1003">Cell membrane</keyword>
<dbReference type="Pfam" id="PF00924">
    <property type="entry name" value="MS_channel_2nd"/>
    <property type="match status" value="1"/>
</dbReference>
<reference evidence="11 12" key="1">
    <citation type="submission" date="2015-03" db="EMBL/GenBank/DDBJ databases">
        <authorList>
            <person name="Regsiter A."/>
            <person name="william w."/>
        </authorList>
    </citation>
    <scope>NUCLEOTIDE SEQUENCE [LARGE SCALE GENOMIC DNA]</scope>
    <source>
        <strain evidence="11 12">CB1</strain>
    </source>
</reference>
<evidence type="ECO:0000259" key="10">
    <source>
        <dbReference type="Pfam" id="PF21088"/>
    </source>
</evidence>
<dbReference type="PANTHER" id="PTHR30566:SF25">
    <property type="entry name" value="INNER MEMBRANE PROTEIN"/>
    <property type="match status" value="1"/>
</dbReference>